<keyword evidence="3" id="KW-1185">Reference proteome</keyword>
<dbReference type="SUPFAM" id="SSF51445">
    <property type="entry name" value="(Trans)glycosidases"/>
    <property type="match status" value="1"/>
</dbReference>
<gene>
    <name evidence="2" type="ORF">GCM10023196_005270</name>
</gene>
<dbReference type="Proteomes" id="UP001501442">
    <property type="component" value="Unassembled WGS sequence"/>
</dbReference>
<comment type="caution">
    <text evidence="2">The sequence shown here is derived from an EMBL/GenBank/DDBJ whole genome shotgun (WGS) entry which is preliminary data.</text>
</comment>
<evidence type="ECO:0000256" key="1">
    <source>
        <dbReference type="SAM" id="MobiDB-lite"/>
    </source>
</evidence>
<name>A0ABP8U473_9ACTN</name>
<feature type="region of interest" description="Disordered" evidence="1">
    <location>
        <begin position="1"/>
        <end position="35"/>
    </location>
</feature>
<evidence type="ECO:0000313" key="3">
    <source>
        <dbReference type="Proteomes" id="UP001501442"/>
    </source>
</evidence>
<protein>
    <submittedName>
        <fullName evidence="2">Uncharacterized protein</fullName>
    </submittedName>
</protein>
<organism evidence="2 3">
    <name type="scientific">Actinoallomurus vinaceus</name>
    <dbReference type="NCBI Taxonomy" id="1080074"/>
    <lineage>
        <taxon>Bacteria</taxon>
        <taxon>Bacillati</taxon>
        <taxon>Actinomycetota</taxon>
        <taxon>Actinomycetes</taxon>
        <taxon>Streptosporangiales</taxon>
        <taxon>Thermomonosporaceae</taxon>
        <taxon>Actinoallomurus</taxon>
    </lineage>
</organism>
<dbReference type="InterPro" id="IPR017853">
    <property type="entry name" value="GH"/>
</dbReference>
<dbReference type="EMBL" id="BAABHK010000001">
    <property type="protein sequence ID" value="GAA4620612.1"/>
    <property type="molecule type" value="Genomic_DNA"/>
</dbReference>
<dbReference type="Gene3D" id="3.20.20.80">
    <property type="entry name" value="Glycosidases"/>
    <property type="match status" value="1"/>
</dbReference>
<proteinExistence type="predicted"/>
<reference evidence="3" key="1">
    <citation type="journal article" date="2019" name="Int. J. Syst. Evol. Microbiol.">
        <title>The Global Catalogue of Microorganisms (GCM) 10K type strain sequencing project: providing services to taxonomists for standard genome sequencing and annotation.</title>
        <authorList>
            <consortium name="The Broad Institute Genomics Platform"/>
            <consortium name="The Broad Institute Genome Sequencing Center for Infectious Disease"/>
            <person name="Wu L."/>
            <person name="Ma J."/>
        </authorList>
    </citation>
    <scope>NUCLEOTIDE SEQUENCE [LARGE SCALE GENOMIC DNA]</scope>
    <source>
        <strain evidence="3">JCM 17939</strain>
    </source>
</reference>
<accession>A0ABP8U473</accession>
<evidence type="ECO:0000313" key="2">
    <source>
        <dbReference type="EMBL" id="GAA4620612.1"/>
    </source>
</evidence>
<dbReference type="RefSeq" id="WP_345428945.1">
    <property type="nucleotide sequence ID" value="NZ_BAABHK010000001.1"/>
</dbReference>
<sequence>MHRAERLTPAGIAPGVPLHITENGWPTGPDRSPERQAEVLETTVRAIAECRDTVGIGAYTHFTLRDADSGASGIFHHFGLLTDDYEPKPAFAAYRELIARFGG</sequence>